<feature type="transmembrane region" description="Helical" evidence="3">
    <location>
        <begin position="31"/>
        <end position="51"/>
    </location>
</feature>
<evidence type="ECO:0000313" key="6">
    <source>
        <dbReference type="Proteomes" id="UP000018890"/>
    </source>
</evidence>
<feature type="domain" description="Acyltransferase 3" evidence="4">
    <location>
        <begin position="7"/>
        <end position="174"/>
    </location>
</feature>
<accession>W4Q156</accession>
<name>W4Q156_9BACI</name>
<evidence type="ECO:0000256" key="3">
    <source>
        <dbReference type="SAM" id="Phobius"/>
    </source>
</evidence>
<evidence type="ECO:0000313" key="5">
    <source>
        <dbReference type="EMBL" id="GAE25114.1"/>
    </source>
</evidence>
<dbReference type="Pfam" id="PF01757">
    <property type="entry name" value="Acyl_transf_3"/>
    <property type="match status" value="1"/>
</dbReference>
<evidence type="ECO:0000256" key="1">
    <source>
        <dbReference type="ARBA" id="ARBA00004370"/>
    </source>
</evidence>
<evidence type="ECO:0000259" key="4">
    <source>
        <dbReference type="Pfam" id="PF01757"/>
    </source>
</evidence>
<feature type="transmembrane region" description="Helical" evidence="3">
    <location>
        <begin position="96"/>
        <end position="113"/>
    </location>
</feature>
<dbReference type="InterPro" id="IPR002656">
    <property type="entry name" value="Acyl_transf_3_dom"/>
</dbReference>
<comment type="similarity">
    <text evidence="2">Belongs to the acyltransferase 3 family.</text>
</comment>
<dbReference type="GO" id="GO:0016747">
    <property type="term" value="F:acyltransferase activity, transferring groups other than amino-acyl groups"/>
    <property type="evidence" value="ECO:0007669"/>
    <property type="project" value="InterPro"/>
</dbReference>
<protein>
    <recommendedName>
        <fullName evidence="4">Acyltransferase 3 domain-containing protein</fullName>
    </recommendedName>
</protein>
<keyword evidence="3" id="KW-1133">Transmembrane helix</keyword>
<comment type="caution">
    <text evidence="5">The sequence shown here is derived from an EMBL/GenBank/DDBJ whole genome shotgun (WGS) entry which is preliminary data.</text>
</comment>
<keyword evidence="6" id="KW-1185">Reference proteome</keyword>
<dbReference type="STRING" id="1236970.JCM9140_1087"/>
<sequence length="215" mass="25149">MYSFLINAAYLFLFNFTSPFNFVFGEYIWERFYWIPFPGWIFYFTIAYYAGRHYEAVIRFIQVYKNWVIVAPFVTGFFLLYFYHSGFLVIHSSKRIDILVHTLSVIAFVLYFATKMKSIPSLFMVINKYSYGIYLLHTSYISILIVLLALLSLNIGIFTILLLFIVSITASIATIYYLNRFSFGKYIVGKVDISNKPKTVKKTKTILVSDNQHSS</sequence>
<dbReference type="EMBL" id="BAUT01000007">
    <property type="protein sequence ID" value="GAE25114.1"/>
    <property type="molecule type" value="Genomic_DNA"/>
</dbReference>
<feature type="transmembrane region" description="Helical" evidence="3">
    <location>
        <begin position="63"/>
        <end position="84"/>
    </location>
</feature>
<keyword evidence="3" id="KW-0812">Transmembrane</keyword>
<keyword evidence="3" id="KW-0472">Membrane</keyword>
<reference evidence="5" key="1">
    <citation type="journal article" date="2014" name="Genome Announc.">
        <title>Draft Genome Sequences of Three Alkaliphilic Bacillus Strains, Bacillus wakoensis JCM 9140T, Bacillus akibai JCM 9157T, and Bacillus hemicellulosilyticus JCM 9152T.</title>
        <authorList>
            <person name="Yuki M."/>
            <person name="Oshima K."/>
            <person name="Suda W."/>
            <person name="Oshida Y."/>
            <person name="Kitamura K."/>
            <person name="Iida T."/>
            <person name="Hattori M."/>
            <person name="Ohkuma M."/>
        </authorList>
    </citation>
    <scope>NUCLEOTIDE SEQUENCE [LARGE SCALE GENOMIC DNA]</scope>
    <source>
        <strain evidence="5">JCM 9140</strain>
    </source>
</reference>
<feature type="transmembrane region" description="Helical" evidence="3">
    <location>
        <begin position="157"/>
        <end position="178"/>
    </location>
</feature>
<gene>
    <name evidence="5" type="ORF">JCM9140_1087</name>
</gene>
<feature type="transmembrane region" description="Helical" evidence="3">
    <location>
        <begin position="133"/>
        <end position="151"/>
    </location>
</feature>
<dbReference type="Proteomes" id="UP000018890">
    <property type="component" value="Unassembled WGS sequence"/>
</dbReference>
<feature type="transmembrane region" description="Helical" evidence="3">
    <location>
        <begin position="7"/>
        <end position="25"/>
    </location>
</feature>
<evidence type="ECO:0000256" key="2">
    <source>
        <dbReference type="ARBA" id="ARBA00007400"/>
    </source>
</evidence>
<dbReference type="AlphaFoldDB" id="W4Q156"/>
<organism evidence="5 6">
    <name type="scientific">Halalkalibacter wakoensis JCM 9140</name>
    <dbReference type="NCBI Taxonomy" id="1236970"/>
    <lineage>
        <taxon>Bacteria</taxon>
        <taxon>Bacillati</taxon>
        <taxon>Bacillota</taxon>
        <taxon>Bacilli</taxon>
        <taxon>Bacillales</taxon>
        <taxon>Bacillaceae</taxon>
        <taxon>Halalkalibacter</taxon>
    </lineage>
</organism>
<comment type="subcellular location">
    <subcellularLocation>
        <location evidence="1">Membrane</location>
    </subcellularLocation>
</comment>
<proteinExistence type="inferred from homology"/>